<organism evidence="1 2">
    <name type="scientific">Fusarium duplospermum</name>
    <dbReference type="NCBI Taxonomy" id="1325734"/>
    <lineage>
        <taxon>Eukaryota</taxon>
        <taxon>Fungi</taxon>
        <taxon>Dikarya</taxon>
        <taxon>Ascomycota</taxon>
        <taxon>Pezizomycotina</taxon>
        <taxon>Sordariomycetes</taxon>
        <taxon>Hypocreomycetidae</taxon>
        <taxon>Hypocreales</taxon>
        <taxon>Nectriaceae</taxon>
        <taxon>Fusarium</taxon>
        <taxon>Fusarium solani species complex</taxon>
    </lineage>
</organism>
<keyword evidence="2" id="KW-1185">Reference proteome</keyword>
<comment type="caution">
    <text evidence="1">The sequence shown here is derived from an EMBL/GenBank/DDBJ whole genome shotgun (WGS) entry which is preliminary data.</text>
</comment>
<reference evidence="1 2" key="1">
    <citation type="submission" date="2017-06" db="EMBL/GenBank/DDBJ databases">
        <title>Comparative genomic analysis of Ambrosia Fusariam Clade fungi.</title>
        <authorList>
            <person name="Stajich J.E."/>
            <person name="Carrillo J."/>
            <person name="Kijimoto T."/>
            <person name="Eskalen A."/>
            <person name="O'Donnell K."/>
            <person name="Kasson M."/>
        </authorList>
    </citation>
    <scope>NUCLEOTIDE SEQUENCE [LARGE SCALE GENOMIC DNA]</scope>
    <source>
        <strain evidence="1 2">NRRL62584</strain>
    </source>
</reference>
<protein>
    <submittedName>
        <fullName evidence="1">Uncharacterized protein</fullName>
    </submittedName>
</protein>
<gene>
    <name evidence="1" type="ORF">CEP54_014894</name>
</gene>
<name>A0A428NSZ0_9HYPO</name>
<sequence>MTEPTSFPSSPGRPPPPLVQRRTFLADDYFQNLPTELRIATIDRCHSAVDIKALISASPAMLACLEENRLRCLRGVKERLKYQIQSDPVLSLALLADRLRHVREKYQGCSRQVLRSKIQQVLKEEVDLEEQENKLVALCHLTPLFHNGKEFVSQTSPQIPSMSLSTPPDMQLDLSYFIISMMQGSEDYLGKWEREGMEAYFRFDGFCNALFYGQESLFENTSTLAERFFSSFWYWR</sequence>
<dbReference type="AlphaFoldDB" id="A0A428NSZ0"/>
<proteinExistence type="predicted"/>
<dbReference type="OrthoDB" id="10397139at2759"/>
<dbReference type="Proteomes" id="UP000288168">
    <property type="component" value="Unassembled WGS sequence"/>
</dbReference>
<evidence type="ECO:0000313" key="1">
    <source>
        <dbReference type="EMBL" id="RSL43901.1"/>
    </source>
</evidence>
<dbReference type="EMBL" id="NKCI01000308">
    <property type="protein sequence ID" value="RSL43901.1"/>
    <property type="molecule type" value="Genomic_DNA"/>
</dbReference>
<accession>A0A428NSZ0</accession>
<evidence type="ECO:0000313" key="2">
    <source>
        <dbReference type="Proteomes" id="UP000288168"/>
    </source>
</evidence>